<reference evidence="2" key="1">
    <citation type="journal article" date="2014" name="Int. J. Syst. Evol. Microbiol.">
        <title>Complete genome sequence of Corynebacterium casei LMG S-19264T (=DSM 44701T), isolated from a smear-ripened cheese.</title>
        <authorList>
            <consortium name="US DOE Joint Genome Institute (JGI-PGF)"/>
            <person name="Walter F."/>
            <person name="Albersmeier A."/>
            <person name="Kalinowski J."/>
            <person name="Ruckert C."/>
        </authorList>
    </citation>
    <scope>NUCLEOTIDE SEQUENCE</scope>
    <source>
        <strain evidence="2">JCM 4714</strain>
    </source>
</reference>
<comment type="caution">
    <text evidence="2">The sequence shown here is derived from an EMBL/GenBank/DDBJ whole genome shotgun (WGS) entry which is preliminary data.</text>
</comment>
<keyword evidence="1" id="KW-0812">Transmembrane</keyword>
<accession>A0A919D6Q6</accession>
<organism evidence="2 3">
    <name type="scientific">Streptomyces alanosinicus</name>
    <dbReference type="NCBI Taxonomy" id="68171"/>
    <lineage>
        <taxon>Bacteria</taxon>
        <taxon>Bacillati</taxon>
        <taxon>Actinomycetota</taxon>
        <taxon>Actinomycetes</taxon>
        <taxon>Kitasatosporales</taxon>
        <taxon>Streptomycetaceae</taxon>
        <taxon>Streptomyces</taxon>
    </lineage>
</organism>
<feature type="transmembrane region" description="Helical" evidence="1">
    <location>
        <begin position="75"/>
        <end position="97"/>
    </location>
</feature>
<dbReference type="AlphaFoldDB" id="A0A919D6Q6"/>
<evidence type="ECO:0000256" key="1">
    <source>
        <dbReference type="SAM" id="Phobius"/>
    </source>
</evidence>
<dbReference type="EMBL" id="BMVG01000019">
    <property type="protein sequence ID" value="GHE09396.1"/>
    <property type="molecule type" value="Genomic_DNA"/>
</dbReference>
<evidence type="ECO:0000313" key="2">
    <source>
        <dbReference type="EMBL" id="GHE09396.1"/>
    </source>
</evidence>
<evidence type="ECO:0000313" key="3">
    <source>
        <dbReference type="Proteomes" id="UP000655443"/>
    </source>
</evidence>
<keyword evidence="1" id="KW-1133">Transmembrane helix</keyword>
<proteinExistence type="predicted"/>
<protein>
    <submittedName>
        <fullName evidence="2">Uncharacterized protein</fullName>
    </submittedName>
</protein>
<keyword evidence="1" id="KW-0472">Membrane</keyword>
<feature type="transmembrane region" description="Helical" evidence="1">
    <location>
        <begin position="103"/>
        <end position="130"/>
    </location>
</feature>
<name>A0A919D6Q6_9ACTN</name>
<gene>
    <name evidence="2" type="ORF">GCM10010339_61630</name>
</gene>
<reference evidence="2" key="2">
    <citation type="submission" date="2020-09" db="EMBL/GenBank/DDBJ databases">
        <authorList>
            <person name="Sun Q."/>
            <person name="Ohkuma M."/>
        </authorList>
    </citation>
    <scope>NUCLEOTIDE SEQUENCE</scope>
    <source>
        <strain evidence="2">JCM 4714</strain>
    </source>
</reference>
<sequence length="226" mass="24220">MGRCGRTALGARQEPAVGRQKAVKERFGRAAAGPGLPNVCAMKRRDDTHARPAGASPAGTAGVVHDRGWAAEVRAAAGCAGVLLGLLLCVDRAAGSLTWWRGALWAALALLLLCVLFPVRVSAGVGWLAVRRLLVTRRVRTDLLITVRPLDGVAQRLILRDSLGNRVEIDPEILVRNPNLWYLLDQGARVSEAAGTLLCGTTALHRLARRLDQETAQAVFRVSGME</sequence>
<keyword evidence="3" id="KW-1185">Reference proteome</keyword>
<dbReference type="Proteomes" id="UP000655443">
    <property type="component" value="Unassembled WGS sequence"/>
</dbReference>